<gene>
    <name evidence="1" type="ORF">LG649_15665</name>
</gene>
<organism evidence="1 2">
    <name type="scientific">Neotamlana laminarinivorans</name>
    <dbReference type="NCBI Taxonomy" id="2883124"/>
    <lineage>
        <taxon>Bacteria</taxon>
        <taxon>Pseudomonadati</taxon>
        <taxon>Bacteroidota</taxon>
        <taxon>Flavobacteriia</taxon>
        <taxon>Flavobacteriales</taxon>
        <taxon>Flavobacteriaceae</taxon>
        <taxon>Neotamlana</taxon>
    </lineage>
</organism>
<dbReference type="RefSeq" id="WP_226544764.1">
    <property type="nucleotide sequence ID" value="NZ_JAJAPW010000013.1"/>
</dbReference>
<dbReference type="Proteomes" id="UP001139199">
    <property type="component" value="Unassembled WGS sequence"/>
</dbReference>
<sequence>MNTALSDKTKLINENVGHFNLDNDKWSIDNYLYTMNRNTIDSLTLVKLINKAIIKKSEKWEKGDLENTYLVKKDEILSIKKVLSELNNLDKQEIKTVKKQIRQFNNRSREWRSWPMSISKPIFSDDRLFCIVGFVFGNNGGHTELYKKTESKWERIAVFNRFAY</sequence>
<protein>
    <submittedName>
        <fullName evidence="1">Uncharacterized protein</fullName>
    </submittedName>
</protein>
<dbReference type="AlphaFoldDB" id="A0A9X1I5C7"/>
<proteinExistence type="predicted"/>
<comment type="caution">
    <text evidence="1">The sequence shown here is derived from an EMBL/GenBank/DDBJ whole genome shotgun (WGS) entry which is preliminary data.</text>
</comment>
<evidence type="ECO:0000313" key="2">
    <source>
        <dbReference type="Proteomes" id="UP001139199"/>
    </source>
</evidence>
<keyword evidence="2" id="KW-1185">Reference proteome</keyword>
<accession>A0A9X1I5C7</accession>
<reference evidence="1" key="1">
    <citation type="submission" date="2021-10" db="EMBL/GenBank/DDBJ databases">
        <title>Tamlana sargassums sp. nov., and Tamlana laminarinivorans sp. nov., two new bacteria isolated from the brown alga.</title>
        <authorList>
            <person name="Li J."/>
        </authorList>
    </citation>
    <scope>NUCLEOTIDE SEQUENCE</scope>
    <source>
        <strain evidence="1">PT2-4</strain>
    </source>
</reference>
<evidence type="ECO:0000313" key="1">
    <source>
        <dbReference type="EMBL" id="MCB4800289.1"/>
    </source>
</evidence>
<name>A0A9X1I5C7_9FLAO</name>
<dbReference type="EMBL" id="JAJAPW010000013">
    <property type="protein sequence ID" value="MCB4800289.1"/>
    <property type="molecule type" value="Genomic_DNA"/>
</dbReference>